<reference evidence="2 3" key="1">
    <citation type="submission" date="2017-05" db="EMBL/GenBank/DDBJ databases">
        <title>De novo genome assembly of Deniococcus indicus strain DR1.</title>
        <authorList>
            <person name="Chauhan D."/>
            <person name="Yennamalli R.M."/>
            <person name="Priyadarshini R."/>
        </authorList>
    </citation>
    <scope>NUCLEOTIDE SEQUENCE [LARGE SCALE GENOMIC DNA]</scope>
    <source>
        <strain evidence="2 3">DR1</strain>
    </source>
</reference>
<evidence type="ECO:0000313" key="3">
    <source>
        <dbReference type="Proteomes" id="UP000197208"/>
    </source>
</evidence>
<dbReference type="RefSeq" id="WP_088248975.1">
    <property type="nucleotide sequence ID" value="NZ_BNAM01000022.1"/>
</dbReference>
<gene>
    <name evidence="2" type="ORF">CBQ26_12535</name>
</gene>
<protein>
    <recommendedName>
        <fullName evidence="4">S-layer protein</fullName>
    </recommendedName>
</protein>
<evidence type="ECO:0000256" key="1">
    <source>
        <dbReference type="SAM" id="SignalP"/>
    </source>
</evidence>
<dbReference type="EMBL" id="NHMK01000018">
    <property type="protein sequence ID" value="OWL95308.1"/>
    <property type="molecule type" value="Genomic_DNA"/>
</dbReference>
<dbReference type="OrthoDB" id="72368at2"/>
<comment type="caution">
    <text evidence="2">The sequence shown here is derived from an EMBL/GenBank/DDBJ whole genome shotgun (WGS) entry which is preliminary data.</text>
</comment>
<proteinExistence type="predicted"/>
<sequence length="136" mass="14420">MPKFPALLLSALLLSTPAHALKLSVWDSELQTKLGDGESSGTQLRVRLVGDYNGPVVVLFAPSDEERARNTFPGLKSRYSGVLRGGQLDLQADNGPQGIARFLTAFKLTVTLQVPGSPVTLPGLRSAPANAPANKK</sequence>
<feature type="chain" id="PRO_5013281092" description="S-layer protein" evidence="1">
    <location>
        <begin position="21"/>
        <end position="136"/>
    </location>
</feature>
<dbReference type="AlphaFoldDB" id="A0A246BJ43"/>
<dbReference type="Proteomes" id="UP000197208">
    <property type="component" value="Unassembled WGS sequence"/>
</dbReference>
<organism evidence="2 3">
    <name type="scientific">Deinococcus indicus</name>
    <dbReference type="NCBI Taxonomy" id="223556"/>
    <lineage>
        <taxon>Bacteria</taxon>
        <taxon>Thermotogati</taxon>
        <taxon>Deinococcota</taxon>
        <taxon>Deinococci</taxon>
        <taxon>Deinococcales</taxon>
        <taxon>Deinococcaceae</taxon>
        <taxon>Deinococcus</taxon>
    </lineage>
</organism>
<keyword evidence="3" id="KW-1185">Reference proteome</keyword>
<name>A0A246BJ43_9DEIO</name>
<evidence type="ECO:0000313" key="2">
    <source>
        <dbReference type="EMBL" id="OWL95308.1"/>
    </source>
</evidence>
<keyword evidence="1" id="KW-0732">Signal</keyword>
<evidence type="ECO:0008006" key="4">
    <source>
        <dbReference type="Google" id="ProtNLM"/>
    </source>
</evidence>
<accession>A0A246BJ43</accession>
<feature type="signal peptide" evidence="1">
    <location>
        <begin position="1"/>
        <end position="20"/>
    </location>
</feature>